<gene>
    <name evidence="4" type="ORF">CROQUDRAFT_653134</name>
</gene>
<dbReference type="AlphaFoldDB" id="A0A9P6TFE3"/>
<dbReference type="OrthoDB" id="191139at2759"/>
<evidence type="ECO:0000313" key="5">
    <source>
        <dbReference type="Proteomes" id="UP000886653"/>
    </source>
</evidence>
<dbReference type="GO" id="GO:0016491">
    <property type="term" value="F:oxidoreductase activity"/>
    <property type="evidence" value="ECO:0007669"/>
    <property type="project" value="UniProtKB-KW"/>
</dbReference>
<protein>
    <recommendedName>
        <fullName evidence="6">NAD(P)-binding protein</fullName>
    </recommendedName>
</protein>
<dbReference type="Pfam" id="PF00106">
    <property type="entry name" value="adh_short"/>
    <property type="match status" value="1"/>
</dbReference>
<evidence type="ECO:0000256" key="3">
    <source>
        <dbReference type="ARBA" id="ARBA00023002"/>
    </source>
</evidence>
<name>A0A9P6TFE3_9BASI</name>
<dbReference type="Gene3D" id="3.40.50.720">
    <property type="entry name" value="NAD(P)-binding Rossmann-like Domain"/>
    <property type="match status" value="1"/>
</dbReference>
<dbReference type="PRINTS" id="PR00081">
    <property type="entry name" value="GDHRDH"/>
</dbReference>
<keyword evidence="5" id="KW-1185">Reference proteome</keyword>
<evidence type="ECO:0008006" key="6">
    <source>
        <dbReference type="Google" id="ProtNLM"/>
    </source>
</evidence>
<comment type="caution">
    <text evidence="4">The sequence shown here is derived from an EMBL/GenBank/DDBJ whole genome shotgun (WGS) entry which is preliminary data.</text>
</comment>
<keyword evidence="3" id="KW-0560">Oxidoreductase</keyword>
<dbReference type="SUPFAM" id="SSF51735">
    <property type="entry name" value="NAD(P)-binding Rossmann-fold domains"/>
    <property type="match status" value="1"/>
</dbReference>
<dbReference type="PANTHER" id="PTHR24320">
    <property type="entry name" value="RETINOL DEHYDROGENASE"/>
    <property type="match status" value="1"/>
</dbReference>
<organism evidence="4 5">
    <name type="scientific">Cronartium quercuum f. sp. fusiforme G11</name>
    <dbReference type="NCBI Taxonomy" id="708437"/>
    <lineage>
        <taxon>Eukaryota</taxon>
        <taxon>Fungi</taxon>
        <taxon>Dikarya</taxon>
        <taxon>Basidiomycota</taxon>
        <taxon>Pucciniomycotina</taxon>
        <taxon>Pucciniomycetes</taxon>
        <taxon>Pucciniales</taxon>
        <taxon>Coleosporiaceae</taxon>
        <taxon>Cronartium</taxon>
    </lineage>
</organism>
<dbReference type="InterPro" id="IPR036291">
    <property type="entry name" value="NAD(P)-bd_dom_sf"/>
</dbReference>
<dbReference type="Proteomes" id="UP000886653">
    <property type="component" value="Unassembled WGS sequence"/>
</dbReference>
<keyword evidence="2" id="KW-0521">NADP</keyword>
<reference evidence="4" key="1">
    <citation type="submission" date="2013-11" db="EMBL/GenBank/DDBJ databases">
        <title>Genome sequence of the fusiform rust pathogen reveals effectors for host alternation and coevolution with pine.</title>
        <authorList>
            <consortium name="DOE Joint Genome Institute"/>
            <person name="Smith K."/>
            <person name="Pendleton A."/>
            <person name="Kubisiak T."/>
            <person name="Anderson C."/>
            <person name="Salamov A."/>
            <person name="Aerts A."/>
            <person name="Riley R."/>
            <person name="Clum A."/>
            <person name="Lindquist E."/>
            <person name="Ence D."/>
            <person name="Campbell M."/>
            <person name="Kronenberg Z."/>
            <person name="Feau N."/>
            <person name="Dhillon B."/>
            <person name="Hamelin R."/>
            <person name="Burleigh J."/>
            <person name="Smith J."/>
            <person name="Yandell M."/>
            <person name="Nelson C."/>
            <person name="Grigoriev I."/>
            <person name="Davis J."/>
        </authorList>
    </citation>
    <scope>NUCLEOTIDE SEQUENCE</scope>
    <source>
        <strain evidence="4">G11</strain>
    </source>
</reference>
<dbReference type="PANTHER" id="PTHR24320:SF282">
    <property type="entry name" value="WW DOMAIN-CONTAINING OXIDOREDUCTASE"/>
    <property type="match status" value="1"/>
</dbReference>
<sequence>MTDIISTLMPIFKSFLKANVTERSKRWDASKMPDLTGRVAIVTGGNTGLGYVSCLEIARHHGKVYMACRNESKAKAAINKIKEELPEAQVEFLYFDLTILSTAKKAAEEFNKKEERLDILMNNAGIMMTPYELSPDGIELQACNGTGHFALTKALLPILKKTSTLIDSHVRIVNLSSLGHNFAGKPDFSSLDNLNNKSISEYIRYGQSKLTNVLFNNELQKVLHDTKIYCLAVHPGIVATELGRGLGKLHPRFESLIISLWSSTLFFSTPYDGAQTQLYAATSPEIEEKDLRGAYLVPYGQIGKKSKLAQDLDGKLGQDFWNLCEKLILDSEQCHHSS</sequence>
<accession>A0A9P6TFE3</accession>
<dbReference type="CDD" id="cd05327">
    <property type="entry name" value="retinol-DH_like_SDR_c_like"/>
    <property type="match status" value="1"/>
</dbReference>
<evidence type="ECO:0000256" key="1">
    <source>
        <dbReference type="ARBA" id="ARBA00006484"/>
    </source>
</evidence>
<evidence type="ECO:0000256" key="2">
    <source>
        <dbReference type="ARBA" id="ARBA00022857"/>
    </source>
</evidence>
<comment type="similarity">
    <text evidence="1">Belongs to the short-chain dehydrogenases/reductases (SDR) family.</text>
</comment>
<dbReference type="EMBL" id="MU167224">
    <property type="protein sequence ID" value="KAG0149844.1"/>
    <property type="molecule type" value="Genomic_DNA"/>
</dbReference>
<evidence type="ECO:0000313" key="4">
    <source>
        <dbReference type="EMBL" id="KAG0149844.1"/>
    </source>
</evidence>
<proteinExistence type="inferred from homology"/>
<dbReference type="InterPro" id="IPR002347">
    <property type="entry name" value="SDR_fam"/>
</dbReference>